<name>A0A2I2FEC2_ASPCN</name>
<evidence type="ECO:0000313" key="3">
    <source>
        <dbReference type="EMBL" id="PLB38976.1"/>
    </source>
</evidence>
<dbReference type="OrthoDB" id="5304367at2759"/>
<sequence length="83" mass="8800">MAGKIFGRTPGSLSAPIAAFSMAAILCSYCVSSINTARREAQTSSGSVDIRHKQPTSDKAVTPSWVQKALEESREAENRGGTK</sequence>
<dbReference type="AlphaFoldDB" id="A0A2I2FEC2"/>
<feature type="compositionally biased region" description="Basic and acidic residues" evidence="1">
    <location>
        <begin position="69"/>
        <end position="83"/>
    </location>
</feature>
<keyword evidence="2" id="KW-0472">Membrane</keyword>
<dbReference type="Proteomes" id="UP000234585">
    <property type="component" value="Unassembled WGS sequence"/>
</dbReference>
<keyword evidence="2" id="KW-1133">Transmembrane helix</keyword>
<keyword evidence="2" id="KW-0812">Transmembrane</keyword>
<dbReference type="RefSeq" id="XP_024672988.1">
    <property type="nucleotide sequence ID" value="XM_024812231.1"/>
</dbReference>
<gene>
    <name evidence="3" type="ORF">BDW47DRAFT_104035</name>
</gene>
<proteinExistence type="predicted"/>
<accession>A0A2I2FEC2</accession>
<evidence type="ECO:0000256" key="2">
    <source>
        <dbReference type="SAM" id="Phobius"/>
    </source>
</evidence>
<evidence type="ECO:0000256" key="1">
    <source>
        <dbReference type="SAM" id="MobiDB-lite"/>
    </source>
</evidence>
<feature type="transmembrane region" description="Helical" evidence="2">
    <location>
        <begin position="12"/>
        <end position="31"/>
    </location>
</feature>
<feature type="region of interest" description="Disordered" evidence="1">
    <location>
        <begin position="40"/>
        <end position="83"/>
    </location>
</feature>
<organism evidence="3 4">
    <name type="scientific">Aspergillus candidus</name>
    <dbReference type="NCBI Taxonomy" id="41067"/>
    <lineage>
        <taxon>Eukaryota</taxon>
        <taxon>Fungi</taxon>
        <taxon>Dikarya</taxon>
        <taxon>Ascomycota</taxon>
        <taxon>Pezizomycotina</taxon>
        <taxon>Eurotiomycetes</taxon>
        <taxon>Eurotiomycetidae</taxon>
        <taxon>Eurotiales</taxon>
        <taxon>Aspergillaceae</taxon>
        <taxon>Aspergillus</taxon>
        <taxon>Aspergillus subgen. Circumdati</taxon>
    </lineage>
</organism>
<dbReference type="GeneID" id="36519391"/>
<keyword evidence="4" id="KW-1185">Reference proteome</keyword>
<reference evidence="3 4" key="1">
    <citation type="submission" date="2017-12" db="EMBL/GenBank/DDBJ databases">
        <authorList>
            <consortium name="DOE Joint Genome Institute"/>
            <person name="Haridas S."/>
            <person name="Kjaerbolling I."/>
            <person name="Vesth T.C."/>
            <person name="Frisvad J.C."/>
            <person name="Nybo J.L."/>
            <person name="Theobald S."/>
            <person name="Kuo A."/>
            <person name="Bowyer P."/>
            <person name="Matsuda Y."/>
            <person name="Mondo S."/>
            <person name="Lyhne E.K."/>
            <person name="Kogle M.E."/>
            <person name="Clum A."/>
            <person name="Lipzen A."/>
            <person name="Salamov A."/>
            <person name="Ngan C.Y."/>
            <person name="Daum C."/>
            <person name="Chiniquy J."/>
            <person name="Barry K."/>
            <person name="LaButti K."/>
            <person name="Simmons B.A."/>
            <person name="Magnuson J.K."/>
            <person name="Mortensen U.H."/>
            <person name="Larsen T.O."/>
            <person name="Grigoriev I.V."/>
            <person name="Baker S.E."/>
            <person name="Andersen M.R."/>
            <person name="Nordberg H.P."/>
            <person name="Cantor M.N."/>
            <person name="Hua S.X."/>
        </authorList>
    </citation>
    <scope>NUCLEOTIDE SEQUENCE [LARGE SCALE GENOMIC DNA]</scope>
    <source>
        <strain evidence="3 4">CBS 102.13</strain>
    </source>
</reference>
<protein>
    <submittedName>
        <fullName evidence="3">Uncharacterized protein</fullName>
    </submittedName>
</protein>
<dbReference type="EMBL" id="KZ559132">
    <property type="protein sequence ID" value="PLB38976.1"/>
    <property type="molecule type" value="Genomic_DNA"/>
</dbReference>
<evidence type="ECO:0000313" key="4">
    <source>
        <dbReference type="Proteomes" id="UP000234585"/>
    </source>
</evidence>